<evidence type="ECO:0000313" key="2">
    <source>
        <dbReference type="EMBL" id="SEW26503.1"/>
    </source>
</evidence>
<dbReference type="AlphaFoldDB" id="A0A1I0QHE8"/>
<feature type="domain" description="SnoaL-like" evidence="1">
    <location>
        <begin position="11"/>
        <end position="104"/>
    </location>
</feature>
<sequence length="112" mass="12972">MNNKTVLETANAAISRGDHETFLTFCTDSVQWIFVGDRVLSGKEEVRRYLSETYKIPPKFDVDLMIAERDYVTAVGKISLSENDKWTEYDYCDVWKFENGLMAELKAFVVEK</sequence>
<name>A0A1I0QHE8_9FLAO</name>
<organism evidence="2 3">
    <name type="scientific">Chryseobacterium wanjuense</name>
    <dbReference type="NCBI Taxonomy" id="356305"/>
    <lineage>
        <taxon>Bacteria</taxon>
        <taxon>Pseudomonadati</taxon>
        <taxon>Bacteroidota</taxon>
        <taxon>Flavobacteriia</taxon>
        <taxon>Flavobacteriales</taxon>
        <taxon>Weeksellaceae</taxon>
        <taxon>Chryseobacterium group</taxon>
        <taxon>Chryseobacterium</taxon>
    </lineage>
</organism>
<accession>A0A1I0QHE8</accession>
<evidence type="ECO:0000313" key="3">
    <source>
        <dbReference type="Proteomes" id="UP000199469"/>
    </source>
</evidence>
<proteinExistence type="predicted"/>
<reference evidence="3" key="1">
    <citation type="submission" date="2016-10" db="EMBL/GenBank/DDBJ databases">
        <authorList>
            <person name="Varghese N."/>
            <person name="Submissions S."/>
        </authorList>
    </citation>
    <scope>NUCLEOTIDE SEQUENCE [LARGE SCALE GENOMIC DNA]</scope>
    <source>
        <strain evidence="3">DSM 17724</strain>
    </source>
</reference>
<dbReference type="Pfam" id="PF12680">
    <property type="entry name" value="SnoaL_2"/>
    <property type="match status" value="1"/>
</dbReference>
<dbReference type="GO" id="GO:0016853">
    <property type="term" value="F:isomerase activity"/>
    <property type="evidence" value="ECO:0007669"/>
    <property type="project" value="UniProtKB-KW"/>
</dbReference>
<dbReference type="STRING" id="356305.SAMN05421841_1919"/>
<keyword evidence="2" id="KW-0413">Isomerase</keyword>
<protein>
    <submittedName>
        <fullName evidence="2">Ketosteroid isomerase-related protein</fullName>
    </submittedName>
</protein>
<dbReference type="EMBL" id="FOIU01000001">
    <property type="protein sequence ID" value="SEW26503.1"/>
    <property type="molecule type" value="Genomic_DNA"/>
</dbReference>
<dbReference type="SUPFAM" id="SSF54427">
    <property type="entry name" value="NTF2-like"/>
    <property type="match status" value="1"/>
</dbReference>
<dbReference type="InterPro" id="IPR032710">
    <property type="entry name" value="NTF2-like_dom_sf"/>
</dbReference>
<dbReference type="InterPro" id="IPR037401">
    <property type="entry name" value="SnoaL-like"/>
</dbReference>
<dbReference type="OrthoDB" id="6692273at2"/>
<keyword evidence="3" id="KW-1185">Reference proteome</keyword>
<dbReference type="RefSeq" id="WP_089791834.1">
    <property type="nucleotide sequence ID" value="NZ_FOIU01000001.1"/>
</dbReference>
<dbReference type="Gene3D" id="3.10.450.50">
    <property type="match status" value="1"/>
</dbReference>
<evidence type="ECO:0000259" key="1">
    <source>
        <dbReference type="Pfam" id="PF12680"/>
    </source>
</evidence>
<gene>
    <name evidence="2" type="ORF">SAMN05421841_1919</name>
</gene>
<dbReference type="Proteomes" id="UP000199469">
    <property type="component" value="Unassembled WGS sequence"/>
</dbReference>